<dbReference type="OrthoDB" id="9806208at2"/>
<proteinExistence type="predicted"/>
<reference evidence="1 2" key="2">
    <citation type="submission" date="2019-09" db="EMBL/GenBank/DDBJ databases">
        <authorList>
            <person name="Jin C."/>
        </authorList>
    </citation>
    <scope>NUCLEOTIDE SEQUENCE [LARGE SCALE GENOMIC DNA]</scope>
    <source>
        <strain evidence="1 2">BN140002</strain>
    </source>
</reference>
<name>A0A5B2V078_9HYPH</name>
<dbReference type="RefSeq" id="WP_149822364.1">
    <property type="nucleotide sequence ID" value="NZ_VUOA01000068.1"/>
</dbReference>
<evidence type="ECO:0000313" key="1">
    <source>
        <dbReference type="EMBL" id="KAA2232132.1"/>
    </source>
</evidence>
<dbReference type="Proteomes" id="UP000323142">
    <property type="component" value="Unassembled WGS sequence"/>
</dbReference>
<organism evidence="1 2">
    <name type="scientific">Salinarimonas soli</name>
    <dbReference type="NCBI Taxonomy" id="1638099"/>
    <lineage>
        <taxon>Bacteria</taxon>
        <taxon>Pseudomonadati</taxon>
        <taxon>Pseudomonadota</taxon>
        <taxon>Alphaproteobacteria</taxon>
        <taxon>Hyphomicrobiales</taxon>
        <taxon>Salinarimonadaceae</taxon>
        <taxon>Salinarimonas</taxon>
    </lineage>
</organism>
<accession>A0A5B2V078</accession>
<keyword evidence="2" id="KW-1185">Reference proteome</keyword>
<evidence type="ECO:0000313" key="2">
    <source>
        <dbReference type="Proteomes" id="UP000323142"/>
    </source>
</evidence>
<dbReference type="AlphaFoldDB" id="A0A5B2V078"/>
<sequence length="218" mass="23306">MPAYSSLTEFCCAGPQASYVRGLKSLGAVLDMLELARPGGDVCNPAVPELVLVQDMLGGWRTRGDSGGGPFDVRAEKGNIYLVAPNFAPTINISTHHQIRKFAFSTAQWEGVLDEAAGGGCSLESLQFSRGPFRSQAIESALRNLWTLSDEEGAPSRLLARAAGCEILAELCRLSGASLGPARGGLAPWAKRRCLELMRERLAEDISLDELAAEARLS</sequence>
<comment type="caution">
    <text evidence="1">The sequence shown here is derived from an EMBL/GenBank/DDBJ whole genome shotgun (WGS) entry which is preliminary data.</text>
</comment>
<dbReference type="EMBL" id="VUOA01000068">
    <property type="protein sequence ID" value="KAA2232132.1"/>
    <property type="molecule type" value="Genomic_DNA"/>
</dbReference>
<gene>
    <name evidence="1" type="ORF">F0L46_25165</name>
</gene>
<reference evidence="1 2" key="1">
    <citation type="submission" date="2019-09" db="EMBL/GenBank/DDBJ databases">
        <title>Salinarimonas rosea gen. nov., sp. nov., a new member of the a-2 subgroup of the Proteobacteria.</title>
        <authorList>
            <person name="Liu J."/>
        </authorList>
    </citation>
    <scope>NUCLEOTIDE SEQUENCE [LARGE SCALE GENOMIC DNA]</scope>
    <source>
        <strain evidence="1 2">BN140002</strain>
    </source>
</reference>
<feature type="non-terminal residue" evidence="1">
    <location>
        <position position="218"/>
    </location>
</feature>
<protein>
    <submittedName>
        <fullName evidence="1">AraC family transcriptional regulator</fullName>
    </submittedName>
</protein>